<evidence type="ECO:0000313" key="4">
    <source>
        <dbReference type="EMBL" id="EMZ21621.1"/>
    </source>
</evidence>
<dbReference type="InterPro" id="IPR001296">
    <property type="entry name" value="Glyco_trans_1"/>
</dbReference>
<evidence type="ECO:0000259" key="3">
    <source>
        <dbReference type="Pfam" id="PF13439"/>
    </source>
</evidence>
<protein>
    <recommendedName>
        <fullName evidence="6">Glycosyl transferase family 1 domain-containing protein</fullName>
    </recommendedName>
</protein>
<dbReference type="PATRIC" id="fig|1235802.3.peg.4719"/>
<dbReference type="STRING" id="1235802.C823_04438"/>
<dbReference type="CDD" id="cd03809">
    <property type="entry name" value="GT4_MtfB-like"/>
    <property type="match status" value="1"/>
</dbReference>
<feature type="domain" description="Glycosyl transferase family 1" evidence="2">
    <location>
        <begin position="199"/>
        <end position="355"/>
    </location>
</feature>
<accession>N2A0D3</accession>
<dbReference type="FunFam" id="3.40.50.2000:FF:000119">
    <property type="entry name" value="Glycosyl transferase group 1"/>
    <property type="match status" value="1"/>
</dbReference>
<dbReference type="Proteomes" id="UP000012589">
    <property type="component" value="Unassembled WGS sequence"/>
</dbReference>
<gene>
    <name evidence="4" type="ORF">C823_04438</name>
</gene>
<dbReference type="HOGENOM" id="CLU_009583_27_0_9"/>
<dbReference type="SUPFAM" id="SSF53756">
    <property type="entry name" value="UDP-Glycosyltransferase/glycogen phosphorylase"/>
    <property type="match status" value="1"/>
</dbReference>
<evidence type="ECO:0000259" key="2">
    <source>
        <dbReference type="Pfam" id="PF00534"/>
    </source>
</evidence>
<reference evidence="4 5" key="1">
    <citation type="journal article" date="2014" name="Genome Announc.">
        <title>Draft genome sequences of the altered schaedler flora, a defined bacterial community from gnotobiotic mice.</title>
        <authorList>
            <person name="Wannemuehler M.J."/>
            <person name="Overstreet A.M."/>
            <person name="Ward D.V."/>
            <person name="Phillips G.J."/>
        </authorList>
    </citation>
    <scope>NUCLEOTIDE SEQUENCE [LARGE SCALE GENOMIC DNA]</scope>
    <source>
        <strain evidence="4 5">ASF492</strain>
    </source>
</reference>
<organism evidence="4 5">
    <name type="scientific">Eubacterium plexicaudatum ASF492</name>
    <dbReference type="NCBI Taxonomy" id="1235802"/>
    <lineage>
        <taxon>Bacteria</taxon>
        <taxon>Bacillati</taxon>
        <taxon>Bacillota</taxon>
        <taxon>Clostridia</taxon>
        <taxon>Eubacteriales</taxon>
        <taxon>Eubacteriaceae</taxon>
        <taxon>Eubacterium</taxon>
    </lineage>
</organism>
<dbReference type="Pfam" id="PF00534">
    <property type="entry name" value="Glycos_transf_1"/>
    <property type="match status" value="1"/>
</dbReference>
<dbReference type="GO" id="GO:0016757">
    <property type="term" value="F:glycosyltransferase activity"/>
    <property type="evidence" value="ECO:0007669"/>
    <property type="project" value="InterPro"/>
</dbReference>
<dbReference type="InterPro" id="IPR028098">
    <property type="entry name" value="Glyco_trans_4-like_N"/>
</dbReference>
<keyword evidence="1" id="KW-0808">Transferase</keyword>
<feature type="domain" description="Glycosyltransferase subfamily 4-like N-terminal" evidence="3">
    <location>
        <begin position="89"/>
        <end position="177"/>
    </location>
</feature>
<keyword evidence="5" id="KW-1185">Reference proteome</keyword>
<dbReference type="eggNOG" id="COG0438">
    <property type="taxonomic scope" value="Bacteria"/>
</dbReference>
<comment type="caution">
    <text evidence="4">The sequence shown here is derived from an EMBL/GenBank/DDBJ whole genome shotgun (WGS) entry which is preliminary data.</text>
</comment>
<dbReference type="OrthoDB" id="9807097at2"/>
<dbReference type="AlphaFoldDB" id="N2A0D3"/>
<dbReference type="Pfam" id="PF13439">
    <property type="entry name" value="Glyco_transf_4"/>
    <property type="match status" value="1"/>
</dbReference>
<evidence type="ECO:0000256" key="1">
    <source>
        <dbReference type="ARBA" id="ARBA00022679"/>
    </source>
</evidence>
<dbReference type="Gene3D" id="3.40.50.2000">
    <property type="entry name" value="Glycogen Phosphorylase B"/>
    <property type="match status" value="2"/>
</dbReference>
<proteinExistence type="predicted"/>
<evidence type="ECO:0000313" key="5">
    <source>
        <dbReference type="Proteomes" id="UP000012589"/>
    </source>
</evidence>
<dbReference type="PANTHER" id="PTHR46401:SF2">
    <property type="entry name" value="GLYCOSYLTRANSFERASE WBBK-RELATED"/>
    <property type="match status" value="1"/>
</dbReference>
<sequence>MKIAFDGCLLLKGDRTGIAWNAHNLILELLKYPENECTIRCFRNSGPERLEEYAKAGCQIESCRWFGHSIYKMLQAVFPVPYSLFFHTDAEITQFFNFTVPPGVRGKKVVFIHDMAYKSCPDTVRKKTRIWLEMCLKNSCRRADLILTVSEFSRQEIARYLPVSKGRIRVVANAVDHTLYHTNYRTGQIREVLGRYGITQEYFLYLGTIEPRKNLERLLDAYAELNRKRSQVPLLVLAGKKGWMCERIYEKAAEYRLQNKVLFPGYVNQKDSPLLMCGARAFVFPSLYEGFGMPPLEAMACGTPVITSNTTALAEVAEGAAVMVHPLCREEIGMAMEKLMDDDEYADQLKAAGSKRAAEYTWEKSAAALMELYRELK</sequence>
<evidence type="ECO:0008006" key="6">
    <source>
        <dbReference type="Google" id="ProtNLM"/>
    </source>
</evidence>
<dbReference type="EMBL" id="AQFT01000129">
    <property type="protein sequence ID" value="EMZ21621.1"/>
    <property type="molecule type" value="Genomic_DNA"/>
</dbReference>
<dbReference type="PANTHER" id="PTHR46401">
    <property type="entry name" value="GLYCOSYLTRANSFERASE WBBK-RELATED"/>
    <property type="match status" value="1"/>
</dbReference>
<name>N2A0D3_9FIRM</name>
<dbReference type="GO" id="GO:0009103">
    <property type="term" value="P:lipopolysaccharide biosynthetic process"/>
    <property type="evidence" value="ECO:0007669"/>
    <property type="project" value="TreeGrafter"/>
</dbReference>